<sequence length="95" mass="9623">EGSLVQKSTAPGSGSWASTANLESTNSPSSSWHTIGKSDNASDTGDDVSSVKSGSTITSVTNNNTPQSQDSTITHNTGSLQTSSSSPWSTSNSTL</sequence>
<protein>
    <submittedName>
        <fullName evidence="2">Uncharacterized protein</fullName>
    </submittedName>
</protein>
<name>A0A0B7C0Q3_9EUPU</name>
<proteinExistence type="predicted"/>
<accession>A0A0B7C0Q3</accession>
<dbReference type="EMBL" id="HACG01051345">
    <property type="protein sequence ID" value="CEK98216.1"/>
    <property type="molecule type" value="Transcribed_RNA"/>
</dbReference>
<feature type="compositionally biased region" description="Polar residues" evidence="1">
    <location>
        <begin position="50"/>
        <end position="76"/>
    </location>
</feature>
<feature type="non-terminal residue" evidence="2">
    <location>
        <position position="95"/>
    </location>
</feature>
<reference evidence="2" key="1">
    <citation type="submission" date="2014-12" db="EMBL/GenBank/DDBJ databases">
        <title>Insight into the proteome of Arion vulgaris.</title>
        <authorList>
            <person name="Aradska J."/>
            <person name="Bulat T."/>
            <person name="Smidak R."/>
            <person name="Sarate P."/>
            <person name="Gangsoo J."/>
            <person name="Sialana F."/>
            <person name="Bilban M."/>
            <person name="Lubec G."/>
        </authorList>
    </citation>
    <scope>NUCLEOTIDE SEQUENCE</scope>
    <source>
        <tissue evidence="2">Skin</tissue>
    </source>
</reference>
<feature type="region of interest" description="Disordered" evidence="1">
    <location>
        <begin position="1"/>
        <end position="95"/>
    </location>
</feature>
<evidence type="ECO:0000313" key="2">
    <source>
        <dbReference type="EMBL" id="CEK98216.1"/>
    </source>
</evidence>
<evidence type="ECO:0000256" key="1">
    <source>
        <dbReference type="SAM" id="MobiDB-lite"/>
    </source>
</evidence>
<feature type="non-terminal residue" evidence="2">
    <location>
        <position position="1"/>
    </location>
</feature>
<feature type="compositionally biased region" description="Low complexity" evidence="1">
    <location>
        <begin position="77"/>
        <end position="95"/>
    </location>
</feature>
<feature type="compositionally biased region" description="Polar residues" evidence="1">
    <location>
        <begin position="1"/>
        <end position="43"/>
    </location>
</feature>
<gene>
    <name evidence="2" type="primary">ORF218114</name>
</gene>
<dbReference type="AlphaFoldDB" id="A0A0B7C0Q3"/>
<organism evidence="2">
    <name type="scientific">Arion vulgaris</name>
    <dbReference type="NCBI Taxonomy" id="1028688"/>
    <lineage>
        <taxon>Eukaryota</taxon>
        <taxon>Metazoa</taxon>
        <taxon>Spiralia</taxon>
        <taxon>Lophotrochozoa</taxon>
        <taxon>Mollusca</taxon>
        <taxon>Gastropoda</taxon>
        <taxon>Heterobranchia</taxon>
        <taxon>Euthyneura</taxon>
        <taxon>Panpulmonata</taxon>
        <taxon>Eupulmonata</taxon>
        <taxon>Stylommatophora</taxon>
        <taxon>Helicina</taxon>
        <taxon>Arionoidea</taxon>
        <taxon>Arionidae</taxon>
        <taxon>Arion</taxon>
    </lineage>
</organism>